<sequence>MTRSLTEALTRWGFSDTEVDVYLAALEAGQAPASEIADTADVSRRHVYRVSERLAEVGLVDVRDQYQPTLIRATPSEEVAEIMQRRQKTIVTEIDQHRGGPDEPIGGVEVIKHTATVLDRTRSLIAAADELVFVTAPADLVERLAEDLQAARERGVIVLVFTEDVAGLSQPFEQIASVVRVREDFDLFHQFALAVDSFRALVGTPEAMDHHADERFGPALAVEGEYVTPRICASFLEYEWKLGVERAVPEPVSLPATFEGFTPAVVHAALHRSAGTDLHATVVTRPIERDRSDRDTRTTIEGAVSAVRQGIVEPYRKSFLFEQSMTIDTDTGEVTVAGPGAMFEDFVATRVTLQRGSDVDS</sequence>
<proteinExistence type="inferred from homology"/>
<dbReference type="InterPro" id="IPR036388">
    <property type="entry name" value="WH-like_DNA-bd_sf"/>
</dbReference>
<evidence type="ECO:0000259" key="3">
    <source>
        <dbReference type="Pfam" id="PF11495"/>
    </source>
</evidence>
<dbReference type="InterPro" id="IPR051797">
    <property type="entry name" value="TrmB-like"/>
</dbReference>
<dbReference type="PANTHER" id="PTHR34293">
    <property type="entry name" value="HTH-TYPE TRANSCRIPTIONAL REGULATOR TRMBL2"/>
    <property type="match status" value="1"/>
</dbReference>
<name>A0A2R4WYR2_9EURY</name>
<organism evidence="4 5">
    <name type="scientific">Halococcoides cellulosivorans</name>
    <dbReference type="NCBI Taxonomy" id="1679096"/>
    <lineage>
        <taxon>Archaea</taxon>
        <taxon>Methanobacteriati</taxon>
        <taxon>Methanobacteriota</taxon>
        <taxon>Stenosarchaea group</taxon>
        <taxon>Halobacteria</taxon>
        <taxon>Halobacteriales</taxon>
        <taxon>Haloarculaceae</taxon>
        <taxon>Halococcoides</taxon>
    </lineage>
</organism>
<dbReference type="RefSeq" id="WP_108381035.1">
    <property type="nucleotide sequence ID" value="NZ_CP028858.1"/>
</dbReference>
<protein>
    <recommendedName>
        <fullName evidence="6">TrmB family transcriptional regulator</fullName>
    </recommendedName>
</protein>
<feature type="domain" description="Transcription regulator TrmB C-terminal" evidence="3">
    <location>
        <begin position="108"/>
        <end position="355"/>
    </location>
</feature>
<dbReference type="InterPro" id="IPR002831">
    <property type="entry name" value="Tscrpt_reg_TrmB_N"/>
</dbReference>
<dbReference type="EMBL" id="CP028858">
    <property type="protein sequence ID" value="AWB26666.1"/>
    <property type="molecule type" value="Genomic_DNA"/>
</dbReference>
<feature type="domain" description="Transcription regulator TrmB N-terminal" evidence="2">
    <location>
        <begin position="11"/>
        <end position="75"/>
    </location>
</feature>
<keyword evidence="5" id="KW-1185">Reference proteome</keyword>
<evidence type="ECO:0000313" key="5">
    <source>
        <dbReference type="Proteomes" id="UP000244727"/>
    </source>
</evidence>
<dbReference type="Proteomes" id="UP000244727">
    <property type="component" value="Chromosome"/>
</dbReference>
<dbReference type="InterPro" id="IPR011991">
    <property type="entry name" value="ArsR-like_HTH"/>
</dbReference>
<evidence type="ECO:0000256" key="1">
    <source>
        <dbReference type="ARBA" id="ARBA00007287"/>
    </source>
</evidence>
<dbReference type="PANTHER" id="PTHR34293:SF1">
    <property type="entry name" value="HTH-TYPE TRANSCRIPTIONAL REGULATOR TRMBL2"/>
    <property type="match status" value="1"/>
</dbReference>
<comment type="similarity">
    <text evidence="1">Belongs to the transcriptional regulator TrmB family.</text>
</comment>
<dbReference type="Pfam" id="PF01978">
    <property type="entry name" value="TrmB"/>
    <property type="match status" value="1"/>
</dbReference>
<evidence type="ECO:0000313" key="4">
    <source>
        <dbReference type="EMBL" id="AWB26666.1"/>
    </source>
</evidence>
<accession>A0A2R4WYR2</accession>
<dbReference type="Gene3D" id="1.10.10.10">
    <property type="entry name" value="Winged helix-like DNA-binding domain superfamily/Winged helix DNA-binding domain"/>
    <property type="match status" value="1"/>
</dbReference>
<dbReference type="InterPro" id="IPR036390">
    <property type="entry name" value="WH_DNA-bd_sf"/>
</dbReference>
<dbReference type="Pfam" id="PF11495">
    <property type="entry name" value="Regulator_TrmB"/>
    <property type="match status" value="1"/>
</dbReference>
<dbReference type="AlphaFoldDB" id="A0A2R4WYR2"/>
<dbReference type="GeneID" id="36511347"/>
<reference evidence="4 5" key="1">
    <citation type="submission" date="2018-04" db="EMBL/GenBank/DDBJ databases">
        <title>Halococcoides cellulosivorans gen. nov., sp. nov., an extremely halophilic cellulose-utilizing haloarchaeon from hypersaline lakes.</title>
        <authorList>
            <person name="Sorokin D.Y."/>
            <person name="Toshchakov S.V."/>
            <person name="Samarov N.I."/>
            <person name="Korzhenkov A."/>
            <person name="Kublanov I.V."/>
        </authorList>
    </citation>
    <scope>NUCLEOTIDE SEQUENCE [LARGE SCALE GENOMIC DNA]</scope>
    <source>
        <strain evidence="4 5">HArcel1</strain>
    </source>
</reference>
<dbReference type="KEGG" id="harc:HARCEL1_02530"/>
<dbReference type="SUPFAM" id="SSF46785">
    <property type="entry name" value="Winged helix' DNA-binding domain"/>
    <property type="match status" value="1"/>
</dbReference>
<dbReference type="SUPFAM" id="SSF159071">
    <property type="entry name" value="TrmB C-terminal domain-like"/>
    <property type="match status" value="1"/>
</dbReference>
<gene>
    <name evidence="4" type="ORF">HARCEL1_02530</name>
</gene>
<evidence type="ECO:0008006" key="6">
    <source>
        <dbReference type="Google" id="ProtNLM"/>
    </source>
</evidence>
<dbReference type="CDD" id="cd00090">
    <property type="entry name" value="HTH_ARSR"/>
    <property type="match status" value="1"/>
</dbReference>
<dbReference type="InterPro" id="IPR021586">
    <property type="entry name" value="Tscrpt_reg_TrmB_C"/>
</dbReference>
<evidence type="ECO:0000259" key="2">
    <source>
        <dbReference type="Pfam" id="PF01978"/>
    </source>
</evidence>